<proteinExistence type="predicted"/>
<evidence type="ECO:0000313" key="2">
    <source>
        <dbReference type="Proteomes" id="UP000225683"/>
    </source>
</evidence>
<accession>A0A286N2Y0</accession>
<dbReference type="RefSeq" id="YP_009610082.1">
    <property type="nucleotide sequence ID" value="NC_042000.1"/>
</dbReference>
<protein>
    <submittedName>
        <fullName evidence="1">Uncharacterized protein</fullName>
    </submittedName>
</protein>
<dbReference type="Proteomes" id="UP000225683">
    <property type="component" value="Genome"/>
</dbReference>
<sequence length="64" mass="7606">MLSLTRKERERNLVCQHCGRPIVRNTGPRHRWARALPKLEWLHNAKDFDPTKPIDCFTPEPKED</sequence>
<gene>
    <name evidence="1" type="primary">68</name>
    <name evidence="1" type="ORF">SEA_COLUCCI_68</name>
</gene>
<keyword evidence="2" id="KW-1185">Reference proteome</keyword>
<name>A0A286N2Y0_9CAUD</name>
<organism evidence="1 2">
    <name type="scientific">Arthrobacter phage Colucci</name>
    <dbReference type="NCBI Taxonomy" id="2015834"/>
    <lineage>
        <taxon>Viruses</taxon>
        <taxon>Duplodnaviria</taxon>
        <taxon>Heunggongvirae</taxon>
        <taxon>Uroviricota</taxon>
        <taxon>Caudoviricetes</taxon>
        <taxon>Klausavirus</taxon>
        <taxon>Klausavirus colucci</taxon>
    </lineage>
</organism>
<dbReference type="GeneID" id="40086168"/>
<dbReference type="EMBL" id="MF185718">
    <property type="protein sequence ID" value="ASX98737.1"/>
    <property type="molecule type" value="Genomic_DNA"/>
</dbReference>
<dbReference type="OrthoDB" id="35463at10239"/>
<dbReference type="KEGG" id="vg:40086168"/>
<reference evidence="1 2" key="1">
    <citation type="submission" date="2017-06" db="EMBL/GenBank/DDBJ databases">
        <authorList>
            <person name="Conboy A.J."/>
            <person name="Conboy D.B."/>
            <person name="Kulkosky J."/>
            <person name="Cross T."/>
            <person name="Moy E.A."/>
            <person name="Stoner T.H."/>
            <person name="Garlena R.A."/>
            <person name="Russell D.A."/>
            <person name="Pope W.H."/>
            <person name="Jacobs-Sera D."/>
            <person name="Hatfull G.F."/>
        </authorList>
    </citation>
    <scope>NUCLEOTIDE SEQUENCE [LARGE SCALE GENOMIC DNA]</scope>
</reference>
<evidence type="ECO:0000313" key="1">
    <source>
        <dbReference type="EMBL" id="ASX98737.1"/>
    </source>
</evidence>